<dbReference type="SUPFAM" id="SSF51998">
    <property type="entry name" value="PFL-like glycyl radical enzymes"/>
    <property type="match status" value="1"/>
</dbReference>
<dbReference type="GO" id="GO:0031419">
    <property type="term" value="F:cobalamin binding"/>
    <property type="evidence" value="ECO:0007669"/>
    <property type="project" value="UniProtKB-KW"/>
</dbReference>
<feature type="domain" description="ATP-cone" evidence="14">
    <location>
        <begin position="13"/>
        <end position="108"/>
    </location>
</feature>
<proteinExistence type="inferred from homology"/>
<keyword evidence="10" id="KW-0676">Redox-active center</keyword>
<evidence type="ECO:0000256" key="12">
    <source>
        <dbReference type="ARBA" id="ARBA00048987"/>
    </source>
</evidence>
<dbReference type="GO" id="GO:0005524">
    <property type="term" value="F:ATP binding"/>
    <property type="evidence" value="ECO:0007669"/>
    <property type="project" value="UniProtKB-UniRule"/>
</dbReference>
<evidence type="ECO:0000256" key="1">
    <source>
        <dbReference type="ARBA" id="ARBA00001922"/>
    </source>
</evidence>
<evidence type="ECO:0000256" key="8">
    <source>
        <dbReference type="ARBA" id="ARBA00023002"/>
    </source>
</evidence>
<accession>A0A955EB51</accession>
<evidence type="ECO:0000259" key="14">
    <source>
        <dbReference type="PROSITE" id="PS51161"/>
    </source>
</evidence>
<name>A0A955EB51_UNCKA</name>
<protein>
    <recommendedName>
        <fullName evidence="3">ribonucleoside-triphosphate reductase (thioredoxin)</fullName>
        <ecNumber evidence="3">1.17.4.2</ecNumber>
    </recommendedName>
</protein>
<comment type="caution">
    <text evidence="15">The sequence shown here is derived from an EMBL/GenBank/DDBJ whole genome shotgun (WGS) entry which is preliminary data.</text>
</comment>
<dbReference type="InterPro" id="IPR050862">
    <property type="entry name" value="RdRp_reductase_class-2"/>
</dbReference>
<dbReference type="Proteomes" id="UP000740557">
    <property type="component" value="Unassembled WGS sequence"/>
</dbReference>
<comment type="cofactor">
    <cofactor evidence="1">
        <name>adenosylcob(III)alamin</name>
        <dbReference type="ChEBI" id="CHEBI:18408"/>
    </cofactor>
</comment>
<dbReference type="Pfam" id="PF03477">
    <property type="entry name" value="ATP-cone"/>
    <property type="match status" value="1"/>
</dbReference>
<evidence type="ECO:0000256" key="3">
    <source>
        <dbReference type="ARBA" id="ARBA00012275"/>
    </source>
</evidence>
<evidence type="ECO:0000256" key="4">
    <source>
        <dbReference type="ARBA" id="ARBA00022628"/>
    </source>
</evidence>
<evidence type="ECO:0000256" key="11">
    <source>
        <dbReference type="ARBA" id="ARBA00023285"/>
    </source>
</evidence>
<keyword evidence="7 13" id="KW-0067">ATP-binding</keyword>
<dbReference type="GO" id="GO:0004748">
    <property type="term" value="F:ribonucleoside-diphosphate reductase activity, thioredoxin disulfide as acceptor"/>
    <property type="evidence" value="ECO:0007669"/>
    <property type="project" value="TreeGrafter"/>
</dbReference>
<dbReference type="Gene3D" id="3.20.70.20">
    <property type="match status" value="2"/>
</dbReference>
<keyword evidence="8" id="KW-0560">Oxidoreductase</keyword>
<gene>
    <name evidence="15" type="ORF">KC980_01060</name>
</gene>
<keyword evidence="4" id="KW-0846">Cobalamin</keyword>
<keyword evidence="5" id="KW-0235">DNA replication</keyword>
<dbReference type="PANTHER" id="PTHR43371">
    <property type="entry name" value="VITAMIN B12-DEPENDENT RIBONUCLEOTIDE REDUCTASE"/>
    <property type="match status" value="1"/>
</dbReference>
<dbReference type="Pfam" id="PF17975">
    <property type="entry name" value="RNR_Alpha"/>
    <property type="match status" value="1"/>
</dbReference>
<evidence type="ECO:0000256" key="6">
    <source>
        <dbReference type="ARBA" id="ARBA00022741"/>
    </source>
</evidence>
<reference evidence="15" key="2">
    <citation type="journal article" date="2021" name="Microbiome">
        <title>Successional dynamics and alternative stable states in a saline activated sludge microbial community over 9 years.</title>
        <authorList>
            <person name="Wang Y."/>
            <person name="Ye J."/>
            <person name="Ju F."/>
            <person name="Liu L."/>
            <person name="Boyd J.A."/>
            <person name="Deng Y."/>
            <person name="Parks D.H."/>
            <person name="Jiang X."/>
            <person name="Yin X."/>
            <person name="Woodcroft B.J."/>
            <person name="Tyson G.W."/>
            <person name="Hugenholtz P."/>
            <person name="Polz M.F."/>
            <person name="Zhang T."/>
        </authorList>
    </citation>
    <scope>NUCLEOTIDE SEQUENCE</scope>
    <source>
        <strain evidence="15">HKST-UBA79</strain>
    </source>
</reference>
<dbReference type="InterPro" id="IPR054158">
    <property type="entry name" value="RNR-II_ins_dom"/>
</dbReference>
<dbReference type="InterPro" id="IPR005144">
    <property type="entry name" value="ATP-cone_dom"/>
</dbReference>
<keyword evidence="6 13" id="KW-0547">Nucleotide-binding</keyword>
<keyword evidence="9" id="KW-1015">Disulfide bond</keyword>
<keyword evidence="11" id="KW-0170">Cobalt</keyword>
<evidence type="ECO:0000256" key="7">
    <source>
        <dbReference type="ARBA" id="ARBA00022840"/>
    </source>
</evidence>
<evidence type="ECO:0000313" key="15">
    <source>
        <dbReference type="EMBL" id="MCA9308077.1"/>
    </source>
</evidence>
<dbReference type="EMBL" id="JAGQNX010000030">
    <property type="protein sequence ID" value="MCA9308077.1"/>
    <property type="molecule type" value="Genomic_DNA"/>
</dbReference>
<sequence length="756" mass="84988">MSNNTKQKTSTITTIIKRNGDSVAFDLAKISKAAQKALIAAEEGDSNTPQLIANTVLKELEILSNQTENYIPNVEEIQDLVEKALMLEGYTKASKSYILFRQKRAESRVDDETISSTSKESINESKPYFKNALSEFVYYRTYARWREDLNRRETWVETIQRFMDFMKENVGDKLTAEEYKNLHESILNQEVVPSMRLVWSAGKAARSTNVAAYNCSFIAPSKLQDFGEIMYILMCGTGVGFSVEGATVAELPEIKMQTGKILATHVVEDSKEGWADAFVYGLNAWFEGNNLEFDYSKVRPKGARLATMGGRASGPDPLIELMNFSRALILKRQGSRLTSMDVHDIVCKIGEIVVAGGVRRSALISLSDLNDSEMRNAKEGQFWNTAPHRSMSNNSAIYTSKPEAAEFMEEWVALAKSGTGERGIFNRGGLAHQLPERRWETFKDHVKGCGTNPCGEIILRSKQFCNLTSIVVRPTDTMESLKEKIKQATILGTYQASLTKFPYIEKTWRENCEEEALLGVSLTGYWDNSLIRKASTLKQLRNISIRTNKEYAKRLGINQSTCVTCIKPSGNSSQLLDTASGMHPRHAHYYIRRVRINATDPLFKMLKDQGVPFNPEVGQEIGTAVTYVLDFPVKAPEDAIVKNDIGAIELLDHWKNLKTNFTEHNPSATISVADNEWIDVAKWVYDNWEVVGGLTFLPKSEHVYRLAPYEECDKATYDALTKRLENVDFTKLVVYERQDQTTGSKEFACVGGGCEI</sequence>
<dbReference type="GO" id="GO:0008998">
    <property type="term" value="F:ribonucleoside-triphosphate reductase (thioredoxin) activity"/>
    <property type="evidence" value="ECO:0007669"/>
    <property type="project" value="UniProtKB-EC"/>
</dbReference>
<organism evidence="15 16">
    <name type="scientific">candidate division WWE3 bacterium</name>
    <dbReference type="NCBI Taxonomy" id="2053526"/>
    <lineage>
        <taxon>Bacteria</taxon>
        <taxon>Katanobacteria</taxon>
    </lineage>
</organism>
<dbReference type="Gene3D" id="3.90.1390.10">
    <property type="entry name" value="b-12 dependent (class ii) ribonucleotide reductase, chain A, domain 3"/>
    <property type="match status" value="1"/>
</dbReference>
<evidence type="ECO:0000256" key="10">
    <source>
        <dbReference type="ARBA" id="ARBA00023284"/>
    </source>
</evidence>
<dbReference type="PROSITE" id="PS51161">
    <property type="entry name" value="ATP_CONE"/>
    <property type="match status" value="1"/>
</dbReference>
<evidence type="ECO:0000256" key="5">
    <source>
        <dbReference type="ARBA" id="ARBA00022705"/>
    </source>
</evidence>
<dbReference type="InterPro" id="IPR040763">
    <property type="entry name" value="RNR_alpha_hel"/>
</dbReference>
<evidence type="ECO:0000256" key="9">
    <source>
        <dbReference type="ARBA" id="ARBA00023157"/>
    </source>
</evidence>
<evidence type="ECO:0000313" key="16">
    <source>
        <dbReference type="Proteomes" id="UP000740557"/>
    </source>
</evidence>
<dbReference type="AlphaFoldDB" id="A0A955EB51"/>
<evidence type="ECO:0000256" key="13">
    <source>
        <dbReference type="PROSITE-ProRule" id="PRU00492"/>
    </source>
</evidence>
<dbReference type="Pfam" id="PF21995">
    <property type="entry name" value="RNR-II_ins_dom"/>
    <property type="match status" value="1"/>
</dbReference>
<evidence type="ECO:0000256" key="2">
    <source>
        <dbReference type="ARBA" id="ARBA00005654"/>
    </source>
</evidence>
<comment type="similarity">
    <text evidence="2">Belongs to the class II ribonucleoside-triphosphate reductase family.</text>
</comment>
<reference evidence="15" key="1">
    <citation type="submission" date="2020-04" db="EMBL/GenBank/DDBJ databases">
        <authorList>
            <person name="Zhang T."/>
        </authorList>
    </citation>
    <scope>NUCLEOTIDE SEQUENCE</scope>
    <source>
        <strain evidence="15">HKST-UBA79</strain>
    </source>
</reference>
<dbReference type="PANTHER" id="PTHR43371:SF1">
    <property type="entry name" value="RIBONUCLEOSIDE-DIPHOSPHATE REDUCTASE"/>
    <property type="match status" value="1"/>
</dbReference>
<comment type="catalytic activity">
    <reaction evidence="12">
        <text>a 2'-deoxyribonucleoside 5'-triphosphate + [thioredoxin]-disulfide + H2O = a ribonucleoside 5'-triphosphate + [thioredoxin]-dithiol</text>
        <dbReference type="Rhea" id="RHEA:12701"/>
        <dbReference type="Rhea" id="RHEA-COMP:10698"/>
        <dbReference type="Rhea" id="RHEA-COMP:10700"/>
        <dbReference type="ChEBI" id="CHEBI:15377"/>
        <dbReference type="ChEBI" id="CHEBI:29950"/>
        <dbReference type="ChEBI" id="CHEBI:50058"/>
        <dbReference type="ChEBI" id="CHEBI:61557"/>
        <dbReference type="ChEBI" id="CHEBI:61560"/>
        <dbReference type="EC" id="1.17.4.2"/>
    </reaction>
</comment>
<dbReference type="GO" id="GO:0006260">
    <property type="term" value="P:DNA replication"/>
    <property type="evidence" value="ECO:0007669"/>
    <property type="project" value="UniProtKB-KW"/>
</dbReference>
<dbReference type="EC" id="1.17.4.2" evidence="3"/>